<sequence>MSRQSLLAAIAVLIGCITALHFIATSFYLYWLFWWYDIILHFLGGAFSALLLLWLRFFSGYFGTPRTPSASEAVFFAFFAALSIGAGWEVFERVLGHTWSVEGYVLDTSLDMLLDTTGAIGALLFFRNRQGSSYAYHV</sequence>
<feature type="transmembrane region" description="Helical" evidence="1">
    <location>
        <begin position="70"/>
        <end position="88"/>
    </location>
</feature>
<evidence type="ECO:0000313" key="2">
    <source>
        <dbReference type="EMBL" id="OHA21540.1"/>
    </source>
</evidence>
<dbReference type="AlphaFoldDB" id="A0A1G2MCA2"/>
<evidence type="ECO:0000313" key="3">
    <source>
        <dbReference type="Proteomes" id="UP000178121"/>
    </source>
</evidence>
<keyword evidence="1" id="KW-1133">Transmembrane helix</keyword>
<keyword evidence="1" id="KW-0812">Transmembrane</keyword>
<dbReference type="EMBL" id="MHRI01000007">
    <property type="protein sequence ID" value="OHA21540.1"/>
    <property type="molecule type" value="Genomic_DNA"/>
</dbReference>
<feature type="transmembrane region" description="Helical" evidence="1">
    <location>
        <begin position="38"/>
        <end position="58"/>
    </location>
</feature>
<proteinExistence type="predicted"/>
<dbReference type="PROSITE" id="PS51257">
    <property type="entry name" value="PROKAR_LIPOPROTEIN"/>
    <property type="match status" value="1"/>
</dbReference>
<organism evidence="2 3">
    <name type="scientific">Candidatus Taylorbacteria bacterium RIFCSPHIGHO2_01_FULL_51_15</name>
    <dbReference type="NCBI Taxonomy" id="1802304"/>
    <lineage>
        <taxon>Bacteria</taxon>
        <taxon>Candidatus Tayloriibacteriota</taxon>
    </lineage>
</organism>
<accession>A0A1G2MCA2</accession>
<dbReference type="Pfam" id="PF09997">
    <property type="entry name" value="DUF2238"/>
    <property type="match status" value="1"/>
</dbReference>
<dbReference type="Proteomes" id="UP000178121">
    <property type="component" value="Unassembled WGS sequence"/>
</dbReference>
<evidence type="ECO:0000256" key="1">
    <source>
        <dbReference type="SAM" id="Phobius"/>
    </source>
</evidence>
<name>A0A1G2MCA2_9BACT</name>
<reference evidence="2 3" key="1">
    <citation type="journal article" date="2016" name="Nat. Commun.">
        <title>Thousands of microbial genomes shed light on interconnected biogeochemical processes in an aquifer system.</title>
        <authorList>
            <person name="Anantharaman K."/>
            <person name="Brown C.T."/>
            <person name="Hug L.A."/>
            <person name="Sharon I."/>
            <person name="Castelle C.J."/>
            <person name="Probst A.J."/>
            <person name="Thomas B.C."/>
            <person name="Singh A."/>
            <person name="Wilkins M.J."/>
            <person name="Karaoz U."/>
            <person name="Brodie E.L."/>
            <person name="Williams K.H."/>
            <person name="Hubbard S.S."/>
            <person name="Banfield J.F."/>
        </authorList>
    </citation>
    <scope>NUCLEOTIDE SEQUENCE [LARGE SCALE GENOMIC DNA]</scope>
</reference>
<evidence type="ECO:0008006" key="4">
    <source>
        <dbReference type="Google" id="ProtNLM"/>
    </source>
</evidence>
<protein>
    <recommendedName>
        <fullName evidence="4">VanZ-like domain-containing protein</fullName>
    </recommendedName>
</protein>
<keyword evidence="1" id="KW-0472">Membrane</keyword>
<feature type="transmembrane region" description="Helical" evidence="1">
    <location>
        <begin position="7"/>
        <end position="32"/>
    </location>
</feature>
<feature type="transmembrane region" description="Helical" evidence="1">
    <location>
        <begin position="108"/>
        <end position="126"/>
    </location>
</feature>
<gene>
    <name evidence="2" type="ORF">A2849_03905</name>
</gene>
<comment type="caution">
    <text evidence="2">The sequence shown here is derived from an EMBL/GenBank/DDBJ whole genome shotgun (WGS) entry which is preliminary data.</text>
</comment>
<dbReference type="InterPro" id="IPR014509">
    <property type="entry name" value="YjdF-like"/>
</dbReference>